<evidence type="ECO:0000313" key="1">
    <source>
        <dbReference type="EMBL" id="CUS33530.1"/>
    </source>
</evidence>
<dbReference type="AlphaFoldDB" id="A0A0S4L9Q9"/>
<evidence type="ECO:0000313" key="2">
    <source>
        <dbReference type="Proteomes" id="UP000198736"/>
    </source>
</evidence>
<sequence>MFRIEIWRLYENAKVASSLLLGNAHTFPHSRLNVRDVWHGSAARRTRRDDLTLKKYGRADQLIGIRDRDDLQRRWKDRYLRLRTPRERSITRSSLQFRHLDGSF</sequence>
<protein>
    <submittedName>
        <fullName evidence="1">Uncharacterized protein</fullName>
    </submittedName>
</protein>
<organism evidence="1 2">
    <name type="scientific">Candidatus Nitrospira nitrificans</name>
    <dbReference type="NCBI Taxonomy" id="1742973"/>
    <lineage>
        <taxon>Bacteria</taxon>
        <taxon>Pseudomonadati</taxon>
        <taxon>Nitrospirota</taxon>
        <taxon>Nitrospiria</taxon>
        <taxon>Nitrospirales</taxon>
        <taxon>Nitrospiraceae</taxon>
        <taxon>Nitrospira</taxon>
    </lineage>
</organism>
<gene>
    <name evidence="1" type="ORF">COMA2_130109</name>
</gene>
<name>A0A0S4L9Q9_9BACT</name>
<reference evidence="2" key="1">
    <citation type="submission" date="2015-10" db="EMBL/GenBank/DDBJ databases">
        <authorList>
            <person name="Luecker S."/>
            <person name="Luecker S."/>
        </authorList>
    </citation>
    <scope>NUCLEOTIDE SEQUENCE [LARGE SCALE GENOMIC DNA]</scope>
</reference>
<dbReference type="EMBL" id="CZPZ01000005">
    <property type="protein sequence ID" value="CUS33530.1"/>
    <property type="molecule type" value="Genomic_DNA"/>
</dbReference>
<proteinExistence type="predicted"/>
<accession>A0A0S4L9Q9</accession>
<keyword evidence="2" id="KW-1185">Reference proteome</keyword>
<dbReference type="Proteomes" id="UP000198736">
    <property type="component" value="Unassembled WGS sequence"/>
</dbReference>